<dbReference type="InterPro" id="IPR012675">
    <property type="entry name" value="Beta-grasp_dom_sf"/>
</dbReference>
<dbReference type="InterPro" id="IPR036010">
    <property type="entry name" value="2Fe-2S_ferredoxin-like_sf"/>
</dbReference>
<dbReference type="AlphaFoldDB" id="A0A0M4LZ05"/>
<dbReference type="InterPro" id="IPR017896">
    <property type="entry name" value="4Fe4S_Fe-S-bd"/>
</dbReference>
<keyword evidence="11" id="KW-0411">Iron-sulfur</keyword>
<dbReference type="InterPro" id="IPR009051">
    <property type="entry name" value="Helical_ferredxn"/>
</dbReference>
<dbReference type="Proteomes" id="UP000068137">
    <property type="component" value="Chromosome"/>
</dbReference>
<evidence type="ECO:0000313" key="17">
    <source>
        <dbReference type="Proteomes" id="UP000068137"/>
    </source>
</evidence>
<dbReference type="RefSeq" id="WP_053961807.1">
    <property type="nucleotide sequence ID" value="NZ_CP009312.1"/>
</dbReference>
<evidence type="ECO:0000256" key="6">
    <source>
        <dbReference type="ARBA" id="ARBA00022532"/>
    </source>
</evidence>
<evidence type="ECO:0000259" key="14">
    <source>
        <dbReference type="PROSITE" id="PS51379"/>
    </source>
</evidence>
<keyword evidence="6" id="KW-0816">Tricarboxylic acid cycle</keyword>
<evidence type="ECO:0000256" key="12">
    <source>
        <dbReference type="ARBA" id="ARBA00023291"/>
    </source>
</evidence>
<dbReference type="OrthoDB" id="9804391at2"/>
<dbReference type="GO" id="GO:0008177">
    <property type="term" value="F:succinate dehydrogenase (quinone) activity"/>
    <property type="evidence" value="ECO:0007669"/>
    <property type="project" value="UniProtKB-EC"/>
</dbReference>
<dbReference type="InterPro" id="IPR050573">
    <property type="entry name" value="SDH/FRD_Iron-Sulfur"/>
</dbReference>
<keyword evidence="8" id="KW-0479">Metal-binding</keyword>
<proteinExistence type="inferred from homology"/>
<name>A0A0M4LZ05_9ACTN</name>
<dbReference type="GO" id="GO:0051537">
    <property type="term" value="F:2 iron, 2 sulfur cluster binding"/>
    <property type="evidence" value="ECO:0007669"/>
    <property type="project" value="UniProtKB-KW"/>
</dbReference>
<dbReference type="STRING" id="1528099.AL705_03370"/>
<gene>
    <name evidence="16" type="primary">frdB</name>
    <name evidence="15" type="ORF">AL705_03370</name>
    <name evidence="16" type="ORF">LC603019_00661</name>
</gene>
<evidence type="ECO:0000256" key="1">
    <source>
        <dbReference type="ARBA" id="ARBA00001927"/>
    </source>
</evidence>
<evidence type="ECO:0000313" key="15">
    <source>
        <dbReference type="EMBL" id="ALE18857.1"/>
    </source>
</evidence>
<evidence type="ECO:0000256" key="8">
    <source>
        <dbReference type="ARBA" id="ARBA00022723"/>
    </source>
</evidence>
<evidence type="ECO:0000256" key="2">
    <source>
        <dbReference type="ARBA" id="ARBA00001966"/>
    </source>
</evidence>
<dbReference type="KEGG" id="cbq:AL705_03370"/>
<comment type="similarity">
    <text evidence="3">Belongs to the succinate dehydrogenase/fumarate reductase iron-sulfur protein family.</text>
</comment>
<keyword evidence="9" id="KW-0560">Oxidoreductase</keyword>
<dbReference type="NCBIfam" id="NF005746">
    <property type="entry name" value="PRK07570.1"/>
    <property type="match status" value="1"/>
</dbReference>
<reference evidence="15" key="2">
    <citation type="journal article" date="2016" name="Int. J. Syst. Evol. Microbiol.">
        <title>Lawsonella clevelandensis gen. nov., sp. nov., a new member of the suborder Corynebacterineae isolated from human abscesses.</title>
        <authorList>
            <person name="Bell M.E."/>
            <person name="Bernard K.A."/>
            <person name="Harrington S.M."/>
            <person name="Patel N.B."/>
            <person name="Tucker T.A."/>
            <person name="Metcalfe M.G."/>
            <person name="McQuiston J.R."/>
        </authorList>
    </citation>
    <scope>NUCLEOTIDE SEQUENCE</scope>
    <source>
        <strain evidence="15">X1698</strain>
    </source>
</reference>
<dbReference type="SUPFAM" id="SSF54292">
    <property type="entry name" value="2Fe-2S ferredoxin-like"/>
    <property type="match status" value="1"/>
</dbReference>
<evidence type="ECO:0000256" key="5">
    <source>
        <dbReference type="ARBA" id="ARBA00022485"/>
    </source>
</evidence>
<evidence type="ECO:0000256" key="4">
    <source>
        <dbReference type="ARBA" id="ARBA00012792"/>
    </source>
</evidence>
<dbReference type="PROSITE" id="PS51379">
    <property type="entry name" value="4FE4S_FER_2"/>
    <property type="match status" value="1"/>
</dbReference>
<dbReference type="SUPFAM" id="SSF46548">
    <property type="entry name" value="alpha-helical ferredoxin"/>
    <property type="match status" value="1"/>
</dbReference>
<evidence type="ECO:0000256" key="9">
    <source>
        <dbReference type="ARBA" id="ARBA00023002"/>
    </source>
</evidence>
<dbReference type="PROSITE" id="PS00198">
    <property type="entry name" value="4FE4S_FER_1"/>
    <property type="match status" value="1"/>
</dbReference>
<evidence type="ECO:0000256" key="3">
    <source>
        <dbReference type="ARBA" id="ARBA00009433"/>
    </source>
</evidence>
<evidence type="ECO:0000256" key="11">
    <source>
        <dbReference type="ARBA" id="ARBA00023014"/>
    </source>
</evidence>
<dbReference type="GO" id="GO:0022904">
    <property type="term" value="P:respiratory electron transport chain"/>
    <property type="evidence" value="ECO:0007669"/>
    <property type="project" value="TreeGrafter"/>
</dbReference>
<comment type="cofactor">
    <cofactor evidence="2">
        <name>[4Fe-4S] cluster</name>
        <dbReference type="ChEBI" id="CHEBI:49883"/>
    </cofactor>
</comment>
<evidence type="ECO:0000256" key="10">
    <source>
        <dbReference type="ARBA" id="ARBA00023004"/>
    </source>
</evidence>
<dbReference type="Pfam" id="PF12838">
    <property type="entry name" value="Fer4_7"/>
    <property type="match status" value="1"/>
</dbReference>
<dbReference type="InterPro" id="IPR017900">
    <property type="entry name" value="4Fe4S_Fe_S_CS"/>
</dbReference>
<dbReference type="GO" id="GO:0051538">
    <property type="term" value="F:3 iron, 4 sulfur cluster binding"/>
    <property type="evidence" value="ECO:0007669"/>
    <property type="project" value="UniProtKB-KW"/>
</dbReference>
<dbReference type="GO" id="GO:0051539">
    <property type="term" value="F:4 iron, 4 sulfur cluster binding"/>
    <property type="evidence" value="ECO:0007669"/>
    <property type="project" value="UniProtKB-KW"/>
</dbReference>
<dbReference type="PANTHER" id="PTHR11921:SF41">
    <property type="entry name" value="SUCCINATE DEHYDROGENASE"/>
    <property type="match status" value="1"/>
</dbReference>
<keyword evidence="7" id="KW-0001">2Fe-2S</keyword>
<evidence type="ECO:0000256" key="13">
    <source>
        <dbReference type="ARBA" id="ARBA00034078"/>
    </source>
</evidence>
<accession>A0A0M4LZ05</accession>
<protein>
    <recommendedName>
        <fullName evidence="4">succinate dehydrogenase</fullName>
        <ecNumber evidence="4">1.3.5.1</ecNumber>
    </recommendedName>
</protein>
<dbReference type="PANTHER" id="PTHR11921">
    <property type="entry name" value="SUCCINATE DEHYDROGENASE IRON-SULFUR PROTEIN"/>
    <property type="match status" value="1"/>
</dbReference>
<dbReference type="GeneID" id="84894634"/>
<organism evidence="15 17">
    <name type="scientific">Lawsonella clevelandensis</name>
    <dbReference type="NCBI Taxonomy" id="1528099"/>
    <lineage>
        <taxon>Bacteria</taxon>
        <taxon>Bacillati</taxon>
        <taxon>Actinomycetota</taxon>
        <taxon>Actinomycetes</taxon>
        <taxon>Mycobacteriales</taxon>
        <taxon>Lawsonellaceae</taxon>
        <taxon>Lawsonella</taxon>
    </lineage>
</organism>
<comment type="cofactor">
    <cofactor evidence="13">
        <name>[2Fe-2S] cluster</name>
        <dbReference type="ChEBI" id="CHEBI:190135"/>
    </cofactor>
</comment>
<sequence>MKLHLKVWRQAGPDAAGAFSEYDVDDAYEAMTLLELLDRLNDRLIEAGEEPIAFESDCREGICGCCGMNVNGRPHGPKKNTPSCHQHLSSFKDGDTITLEPMRSAVYPVVKDLIIDRGKLDRVLEAGGWVSIDAGTAPDADAVNSTHEQAERSLDYAACIGCGACVAACPNGAAHLFTGAKLMHLGLQPLAAMERGRRAKNMVNVLEQDFGSCSYYGECAEVCPANIPITAVAAINKERLRRMFRGKDD</sequence>
<evidence type="ECO:0000313" key="16">
    <source>
        <dbReference type="EMBL" id="VHO00321.1"/>
    </source>
</evidence>
<dbReference type="NCBIfam" id="TIGR00384">
    <property type="entry name" value="dhsB"/>
    <property type="match status" value="1"/>
</dbReference>
<dbReference type="EMBL" id="LR584267">
    <property type="protein sequence ID" value="VHO00321.1"/>
    <property type="molecule type" value="Genomic_DNA"/>
</dbReference>
<dbReference type="PATRIC" id="fig|1528099.3.peg.650"/>
<dbReference type="GO" id="GO:0046872">
    <property type="term" value="F:metal ion binding"/>
    <property type="evidence" value="ECO:0007669"/>
    <property type="project" value="UniProtKB-KW"/>
</dbReference>
<reference evidence="15 17" key="1">
    <citation type="journal article" date="2015" name="Genome Announc.">
        <title>Complete Genome Sequences for Two Strains of a Novel Fastidious, Partially Acid-Fast, Gram-Positive Corynebacterineae Bacterium, Derived from Human Clinical Samples.</title>
        <authorList>
            <person name="Nicholson A.C."/>
            <person name="Bell M."/>
            <person name="Humrighouse B.W."/>
            <person name="McQuiston J.R."/>
        </authorList>
    </citation>
    <scope>NUCLEOTIDE SEQUENCE [LARGE SCALE GENOMIC DNA]</scope>
    <source>
        <strain evidence="15 17">X1698</strain>
    </source>
</reference>
<dbReference type="Pfam" id="PF13085">
    <property type="entry name" value="Fer2_3"/>
    <property type="match status" value="1"/>
</dbReference>
<dbReference type="Proteomes" id="UP000324288">
    <property type="component" value="Chromosome"/>
</dbReference>
<dbReference type="Gene3D" id="3.10.20.30">
    <property type="match status" value="1"/>
</dbReference>
<evidence type="ECO:0000256" key="7">
    <source>
        <dbReference type="ARBA" id="ARBA00022714"/>
    </source>
</evidence>
<keyword evidence="12" id="KW-0003">3Fe-4S</keyword>
<comment type="cofactor">
    <cofactor evidence="1">
        <name>[3Fe-4S] cluster</name>
        <dbReference type="ChEBI" id="CHEBI:21137"/>
    </cofactor>
</comment>
<dbReference type="InterPro" id="IPR004489">
    <property type="entry name" value="Succ_DH/fum_Rdtase_Fe-S"/>
</dbReference>
<feature type="domain" description="4Fe-4S ferredoxin-type" evidence="14">
    <location>
        <begin position="150"/>
        <end position="179"/>
    </location>
</feature>
<dbReference type="GO" id="GO:0009055">
    <property type="term" value="F:electron transfer activity"/>
    <property type="evidence" value="ECO:0007669"/>
    <property type="project" value="InterPro"/>
</dbReference>
<reference evidence="16 18" key="3">
    <citation type="submission" date="2019-04" db="EMBL/GenBank/DDBJ databases">
        <authorList>
            <person name="Seth-Smith MB H."/>
            <person name="Seth-Smith H."/>
        </authorList>
    </citation>
    <scope>NUCLEOTIDE SEQUENCE [LARGE SCALE GENOMIC DNA]</scope>
    <source>
        <strain evidence="16">USB-603019</strain>
    </source>
</reference>
<dbReference type="InterPro" id="IPR025192">
    <property type="entry name" value="Succ_DH/fum_Rdtase_N"/>
</dbReference>
<dbReference type="Gene3D" id="1.10.1060.10">
    <property type="entry name" value="Alpha-helical ferredoxin"/>
    <property type="match status" value="1"/>
</dbReference>
<evidence type="ECO:0000313" key="18">
    <source>
        <dbReference type="Proteomes" id="UP000324288"/>
    </source>
</evidence>
<keyword evidence="5" id="KW-0004">4Fe-4S</keyword>
<dbReference type="EMBL" id="CP012390">
    <property type="protein sequence ID" value="ALE18857.1"/>
    <property type="molecule type" value="Genomic_DNA"/>
</dbReference>
<keyword evidence="18" id="KW-1185">Reference proteome</keyword>
<keyword evidence="10" id="KW-0408">Iron</keyword>
<dbReference type="GO" id="GO:0006099">
    <property type="term" value="P:tricarboxylic acid cycle"/>
    <property type="evidence" value="ECO:0007669"/>
    <property type="project" value="UniProtKB-KW"/>
</dbReference>
<dbReference type="EC" id="1.3.5.1" evidence="4"/>